<proteinExistence type="predicted"/>
<dbReference type="Proteomes" id="UP000252357">
    <property type="component" value="Unassembled WGS sequence"/>
</dbReference>
<comment type="caution">
    <text evidence="2">The sequence shown here is derived from an EMBL/GenBank/DDBJ whole genome shotgun (WGS) entry which is preliminary data.</text>
</comment>
<dbReference type="GO" id="GO:0006777">
    <property type="term" value="P:Mo-molybdopterin cofactor biosynthetic process"/>
    <property type="evidence" value="ECO:0007669"/>
    <property type="project" value="InterPro"/>
</dbReference>
<dbReference type="AlphaFoldDB" id="A0A368L8C6"/>
<accession>A0A368L8C6</accession>
<evidence type="ECO:0000313" key="2">
    <source>
        <dbReference type="EMBL" id="RCS59903.1"/>
    </source>
</evidence>
<name>A0A368L8C6_9BURK</name>
<dbReference type="InterPro" id="IPR004435">
    <property type="entry name" value="MobB_dom"/>
</dbReference>
<dbReference type="CDD" id="cd03116">
    <property type="entry name" value="MobB"/>
    <property type="match status" value="1"/>
</dbReference>
<dbReference type="PANTHER" id="PTHR40072">
    <property type="entry name" value="MOLYBDOPTERIN-GUANINE DINUCLEOTIDE BIOSYNTHESIS ADAPTER PROTEIN-RELATED"/>
    <property type="match status" value="1"/>
</dbReference>
<organism evidence="2 3">
    <name type="scientific">Parvibium lacunae</name>
    <dbReference type="NCBI Taxonomy" id="1888893"/>
    <lineage>
        <taxon>Bacteria</taxon>
        <taxon>Pseudomonadati</taxon>
        <taxon>Pseudomonadota</taxon>
        <taxon>Betaproteobacteria</taxon>
        <taxon>Burkholderiales</taxon>
        <taxon>Alcaligenaceae</taxon>
        <taxon>Parvibium</taxon>
    </lineage>
</organism>
<reference evidence="2 3" key="1">
    <citation type="journal article" date="2018" name="Int. J. Syst. Evol. Microbiol.">
        <title>Parvibium lacunae gen. nov., sp. nov., a new member of the family Alcaligenaceae isolated from a freshwater pond.</title>
        <authorList>
            <person name="Chen W.M."/>
            <person name="Xie P.B."/>
            <person name="Hsu M.Y."/>
            <person name="Sheu S.Y."/>
        </authorList>
    </citation>
    <scope>NUCLEOTIDE SEQUENCE [LARGE SCALE GENOMIC DNA]</scope>
    <source>
        <strain evidence="2 3">KMB9</strain>
    </source>
</reference>
<dbReference type="InterPro" id="IPR052539">
    <property type="entry name" value="MGD_biosynthesis_adapter"/>
</dbReference>
<evidence type="ECO:0000259" key="1">
    <source>
        <dbReference type="Pfam" id="PF03205"/>
    </source>
</evidence>
<dbReference type="InterPro" id="IPR027417">
    <property type="entry name" value="P-loop_NTPase"/>
</dbReference>
<evidence type="ECO:0000313" key="3">
    <source>
        <dbReference type="Proteomes" id="UP000252357"/>
    </source>
</evidence>
<dbReference type="Pfam" id="PF03205">
    <property type="entry name" value="MobB"/>
    <property type="match status" value="1"/>
</dbReference>
<dbReference type="GO" id="GO:0005525">
    <property type="term" value="F:GTP binding"/>
    <property type="evidence" value="ECO:0007669"/>
    <property type="project" value="InterPro"/>
</dbReference>
<dbReference type="EMBL" id="QPGB01000001">
    <property type="protein sequence ID" value="RCS59903.1"/>
    <property type="molecule type" value="Genomic_DNA"/>
</dbReference>
<dbReference type="Gene3D" id="3.40.50.300">
    <property type="entry name" value="P-loop containing nucleotide triphosphate hydrolases"/>
    <property type="match status" value="1"/>
</dbReference>
<protein>
    <submittedName>
        <fullName evidence="2">Molybdopterin-guanine dinucleotide biosynthesis protein B</fullName>
    </submittedName>
</protein>
<dbReference type="SUPFAM" id="SSF52540">
    <property type="entry name" value="P-loop containing nucleoside triphosphate hydrolases"/>
    <property type="match status" value="1"/>
</dbReference>
<feature type="domain" description="Molybdopterin-guanine dinucleotide biosynthesis protein B (MobB)" evidence="1">
    <location>
        <begin position="30"/>
        <end position="164"/>
    </location>
</feature>
<sequence>MSWTYRVVSNHSYNLLHSIHSEHTMRCPHVLGIVGYSGSGKTTLIEAMLPLLCTRGLRVALIKHTHKDVDVDKPIDGKAKDTWRHRKAGAQQVLLVAPKRWVHINELDELHPPPTLEEQLDLLAPCDLVLVEGFKFAQIPKIEITRKLEPLLYPADSRVIAVASTLGQEAFAKKVPHYLNLDEPAEVAAFILQRLGLHK</sequence>
<dbReference type="NCBIfam" id="TIGR00176">
    <property type="entry name" value="mobB"/>
    <property type="match status" value="1"/>
</dbReference>
<keyword evidence="3" id="KW-1185">Reference proteome</keyword>
<dbReference type="PANTHER" id="PTHR40072:SF1">
    <property type="entry name" value="MOLYBDOPTERIN-GUANINE DINUCLEOTIDE BIOSYNTHESIS ADAPTER PROTEIN"/>
    <property type="match status" value="1"/>
</dbReference>
<gene>
    <name evidence="2" type="primary">mobB</name>
    <name evidence="2" type="ORF">DU000_01420</name>
</gene>